<dbReference type="Proteomes" id="UP000783686">
    <property type="component" value="Unassembled WGS sequence"/>
</dbReference>
<protein>
    <submittedName>
        <fullName evidence="3">Uncharacterized protein</fullName>
    </submittedName>
</protein>
<dbReference type="EMBL" id="CAJFDH010000004">
    <property type="protein sequence ID" value="CAD5218643.1"/>
    <property type="molecule type" value="Genomic_DNA"/>
</dbReference>
<feature type="compositionally biased region" description="Low complexity" evidence="1">
    <location>
        <begin position="21"/>
        <end position="35"/>
    </location>
</feature>
<dbReference type="Pfam" id="PF17619">
    <property type="entry name" value="SCVP"/>
    <property type="match status" value="1"/>
</dbReference>
<proteinExistence type="predicted"/>
<evidence type="ECO:0000313" key="4">
    <source>
        <dbReference type="Proteomes" id="UP000614601"/>
    </source>
</evidence>
<dbReference type="EMBL" id="CAJFCW020000004">
    <property type="protein sequence ID" value="CAG9111201.1"/>
    <property type="molecule type" value="Genomic_DNA"/>
</dbReference>
<dbReference type="AlphaFoldDB" id="A0A811KUG0"/>
<reference evidence="3" key="1">
    <citation type="submission" date="2020-09" db="EMBL/GenBank/DDBJ databases">
        <authorList>
            <person name="Kikuchi T."/>
        </authorList>
    </citation>
    <scope>NUCLEOTIDE SEQUENCE</scope>
    <source>
        <strain evidence="3">SH1</strain>
    </source>
</reference>
<organism evidence="3 4">
    <name type="scientific">Bursaphelenchus okinawaensis</name>
    <dbReference type="NCBI Taxonomy" id="465554"/>
    <lineage>
        <taxon>Eukaryota</taxon>
        <taxon>Metazoa</taxon>
        <taxon>Ecdysozoa</taxon>
        <taxon>Nematoda</taxon>
        <taxon>Chromadorea</taxon>
        <taxon>Rhabditida</taxon>
        <taxon>Tylenchina</taxon>
        <taxon>Tylenchomorpha</taxon>
        <taxon>Aphelenchoidea</taxon>
        <taxon>Aphelenchoididae</taxon>
        <taxon>Bursaphelenchus</taxon>
    </lineage>
</organism>
<keyword evidence="4" id="KW-1185">Reference proteome</keyword>
<gene>
    <name evidence="3" type="ORF">BOKJ2_LOCUS7853</name>
</gene>
<comment type="caution">
    <text evidence="3">The sequence shown here is derived from an EMBL/GenBank/DDBJ whole genome shotgun (WGS) entry which is preliminary data.</text>
</comment>
<keyword evidence="2" id="KW-0732">Signal</keyword>
<dbReference type="Proteomes" id="UP000614601">
    <property type="component" value="Unassembled WGS sequence"/>
</dbReference>
<feature type="chain" id="PRO_5044131685" evidence="2">
    <location>
        <begin position="19"/>
        <end position="139"/>
    </location>
</feature>
<evidence type="ECO:0000256" key="2">
    <source>
        <dbReference type="SAM" id="SignalP"/>
    </source>
</evidence>
<dbReference type="OrthoDB" id="5859493at2759"/>
<name>A0A811KUG0_9BILA</name>
<feature type="signal peptide" evidence="2">
    <location>
        <begin position="1"/>
        <end position="18"/>
    </location>
</feature>
<sequence>MKSTVVVLLVVGFVAIEACSPSSSTTTSTTTTTTPAPGRKRRSVEPVEVVLHSNVPVAQSQQLIQKLKNTAASLNLDAQKFGNVAQEVGTDNNGNVELYHTLDGDVDCAEVRQVTKRIIKNVTEVNKATIDCQGEKFRV</sequence>
<evidence type="ECO:0000313" key="3">
    <source>
        <dbReference type="EMBL" id="CAD5218643.1"/>
    </source>
</evidence>
<dbReference type="InterPro" id="IPR035126">
    <property type="entry name" value="SCVP"/>
</dbReference>
<evidence type="ECO:0000256" key="1">
    <source>
        <dbReference type="SAM" id="MobiDB-lite"/>
    </source>
</evidence>
<accession>A0A811KUG0</accession>
<feature type="region of interest" description="Disordered" evidence="1">
    <location>
        <begin position="21"/>
        <end position="43"/>
    </location>
</feature>